<dbReference type="Pfam" id="PF13598">
    <property type="entry name" value="DUF4139"/>
    <property type="match status" value="1"/>
</dbReference>
<dbReference type="STRING" id="1531966.A0A0A1TAZ8"/>
<dbReference type="EMBL" id="CDHN01000006">
    <property type="protein sequence ID" value="CEJ94186.1"/>
    <property type="molecule type" value="Genomic_DNA"/>
</dbReference>
<feature type="region of interest" description="Disordered" evidence="1">
    <location>
        <begin position="200"/>
        <end position="227"/>
    </location>
</feature>
<evidence type="ECO:0000313" key="5">
    <source>
        <dbReference type="Proteomes" id="UP000039046"/>
    </source>
</evidence>
<dbReference type="OrthoDB" id="10068793at2759"/>
<dbReference type="HOGENOM" id="CLU_010457_1_0_1"/>
<evidence type="ECO:0000256" key="1">
    <source>
        <dbReference type="SAM" id="MobiDB-lite"/>
    </source>
</evidence>
<dbReference type="PANTHER" id="PTHR31005">
    <property type="entry name" value="DUF4139 DOMAIN-CONTAINING PROTEIN"/>
    <property type="match status" value="1"/>
</dbReference>
<dbReference type="InterPro" id="IPR037291">
    <property type="entry name" value="DUF4139"/>
</dbReference>
<dbReference type="Pfam" id="PF13600">
    <property type="entry name" value="DUF4140"/>
    <property type="match status" value="1"/>
</dbReference>
<feature type="domain" description="DUF4139" evidence="2">
    <location>
        <begin position="292"/>
        <end position="755"/>
    </location>
</feature>
<dbReference type="Proteomes" id="UP000039046">
    <property type="component" value="Unassembled WGS sequence"/>
</dbReference>
<keyword evidence="5" id="KW-1185">Reference proteome</keyword>
<proteinExistence type="predicted"/>
<organism evidence="4 5">
    <name type="scientific">[Torrubiella] hemipterigena</name>
    <dbReference type="NCBI Taxonomy" id="1531966"/>
    <lineage>
        <taxon>Eukaryota</taxon>
        <taxon>Fungi</taxon>
        <taxon>Dikarya</taxon>
        <taxon>Ascomycota</taxon>
        <taxon>Pezizomycotina</taxon>
        <taxon>Sordariomycetes</taxon>
        <taxon>Hypocreomycetidae</taxon>
        <taxon>Hypocreales</taxon>
        <taxon>Clavicipitaceae</taxon>
        <taxon>Clavicipitaceae incertae sedis</taxon>
        <taxon>'Torrubiella' clade</taxon>
    </lineage>
</organism>
<reference evidence="4 5" key="1">
    <citation type="journal article" date="2015" name="Genome Announc.">
        <title>Draft Genome Sequence and Gene Annotation of the Entomopathogenic Fungus Verticillium hemipterigenum.</title>
        <authorList>
            <person name="Horn F."/>
            <person name="Habel A."/>
            <person name="Scharf D.H."/>
            <person name="Dworschak J."/>
            <person name="Brakhage A.A."/>
            <person name="Guthke R."/>
            <person name="Hertweck C."/>
            <person name="Linde J."/>
        </authorList>
    </citation>
    <scope>NUCLEOTIDE SEQUENCE [LARGE SCALE GENOMIC DNA]</scope>
</reference>
<evidence type="ECO:0000259" key="3">
    <source>
        <dbReference type="Pfam" id="PF13600"/>
    </source>
</evidence>
<sequence>MDVVNAIKFKIDELTTRSVTLFPTRAQVYRELKNVQLKPGVNEITVHGLTPTLDIDSVKVEGSGSAVITDISVELRPNKETFSLVYPDDSESDDDDLEYTEIKDSPALLSAKAKADKLSDKFHSFKEKEASALKRLEILDSYSASLNGETNSDIAKFMDQYKEARLTAFQDSEEAKQALRDMRNELDEAKEAVSKLQKIVNKARQKHSTASSKERQKRRSARLEKNAEKERIKKERLKFWPNMCHCVTVTLDVNMSTPLSSRRNSISSEIDLVKVAEDTIEDSDAVTTCDLLLSYMTSSAWWTPSYDLQLSTTANNATMCFDALLRNQTSESWKNCKVSLSTSETASSGLDDEIPKLLPWHIRLSGKKQEFGFSTDITRSANEISNRANYASKLSVKKATNTGRGYFGASTAVDQMAPSQNNHLQAELQFQQQQQMQQQQLQQRQLDSRRVGLFGSATGSSAFGAPAPAGGFGNAAPQASAAAAPVAWSSNAISASNQMNQMNEHDEKMDLAEPPTDDNVDFEESLMEATGLTTTYDLPGTKTMTPKSVASKQRVARINFGNVSFSHTVVAKYKPVAYLKAKLKNSSKLNLMQGAAGLTLDGTFIGRSKIPRCSSGDVFTLNLGVDPAIKVSYPKPEVRRATAGIFNKEDSSVYARAIILYNTRATSDRAASMLVLDQIPVSEDDKLRVDVVTPTGLVQEGKAVATGAPLREMGRDKDWGKASARLKERGLVHWNVDLNAGKAVKLWLEYCVTLPTGDSATEC</sequence>
<dbReference type="AlphaFoldDB" id="A0A0A1TAZ8"/>
<gene>
    <name evidence="4" type="ORF">VHEMI09734</name>
</gene>
<evidence type="ECO:0008006" key="6">
    <source>
        <dbReference type="Google" id="ProtNLM"/>
    </source>
</evidence>
<accession>A0A0A1TAZ8</accession>
<feature type="domain" description="DUF4140" evidence="3">
    <location>
        <begin position="19"/>
        <end position="139"/>
    </location>
</feature>
<name>A0A0A1TAZ8_9HYPO</name>
<dbReference type="PANTHER" id="PTHR31005:SF8">
    <property type="entry name" value="DUF4139 DOMAIN-CONTAINING PROTEIN"/>
    <property type="match status" value="1"/>
</dbReference>
<protein>
    <recommendedName>
        <fullName evidence="6">Mucoidy inhibitor-like protein</fullName>
    </recommendedName>
</protein>
<dbReference type="InterPro" id="IPR011935">
    <property type="entry name" value="CHP02231"/>
</dbReference>
<evidence type="ECO:0000259" key="2">
    <source>
        <dbReference type="Pfam" id="PF13598"/>
    </source>
</evidence>
<evidence type="ECO:0000313" key="4">
    <source>
        <dbReference type="EMBL" id="CEJ94186.1"/>
    </source>
</evidence>
<dbReference type="InterPro" id="IPR025554">
    <property type="entry name" value="DUF4140"/>
</dbReference>